<keyword evidence="6" id="KW-0418">Kinase</keyword>
<feature type="domain" description="Histidine kinase" evidence="10">
    <location>
        <begin position="219"/>
        <end position="424"/>
    </location>
</feature>
<dbReference type="InterPro" id="IPR004358">
    <property type="entry name" value="Sig_transdc_His_kin-like_C"/>
</dbReference>
<keyword evidence="4" id="KW-0808">Transferase</keyword>
<dbReference type="SMART" id="SM00387">
    <property type="entry name" value="HATPase_c"/>
    <property type="match status" value="1"/>
</dbReference>
<dbReference type="PRINTS" id="PR00344">
    <property type="entry name" value="BCTRLSENSOR"/>
</dbReference>
<dbReference type="InterPro" id="IPR003661">
    <property type="entry name" value="HisK_dim/P_dom"/>
</dbReference>
<name>A0ABW5ZIN9_9BACL</name>
<accession>A0ABW5ZIN9</accession>
<organism evidence="12 13">
    <name type="scientific">Jeotgalibacillus terrae</name>
    <dbReference type="NCBI Taxonomy" id="587735"/>
    <lineage>
        <taxon>Bacteria</taxon>
        <taxon>Bacillati</taxon>
        <taxon>Bacillota</taxon>
        <taxon>Bacilli</taxon>
        <taxon>Bacillales</taxon>
        <taxon>Caryophanaceae</taxon>
        <taxon>Jeotgalibacillus</taxon>
    </lineage>
</organism>
<dbReference type="PROSITE" id="PS50113">
    <property type="entry name" value="PAC"/>
    <property type="match status" value="1"/>
</dbReference>
<evidence type="ECO:0000313" key="13">
    <source>
        <dbReference type="Proteomes" id="UP001597561"/>
    </source>
</evidence>
<evidence type="ECO:0000256" key="3">
    <source>
        <dbReference type="ARBA" id="ARBA00022553"/>
    </source>
</evidence>
<dbReference type="RefSeq" id="WP_204730346.1">
    <property type="nucleotide sequence ID" value="NZ_JAFBDK010000016.1"/>
</dbReference>
<dbReference type="InterPro" id="IPR036890">
    <property type="entry name" value="HATPase_C_sf"/>
</dbReference>
<feature type="transmembrane region" description="Helical" evidence="9">
    <location>
        <begin position="41"/>
        <end position="60"/>
    </location>
</feature>
<dbReference type="InterPro" id="IPR000700">
    <property type="entry name" value="PAS-assoc_C"/>
</dbReference>
<evidence type="ECO:0000256" key="8">
    <source>
        <dbReference type="ARBA" id="ARBA00023012"/>
    </source>
</evidence>
<keyword evidence="8" id="KW-0902">Two-component regulatory system</keyword>
<comment type="caution">
    <text evidence="12">The sequence shown here is derived from an EMBL/GenBank/DDBJ whole genome shotgun (WGS) entry which is preliminary data.</text>
</comment>
<keyword evidence="7 12" id="KW-0067">ATP-binding</keyword>
<dbReference type="InterPro" id="IPR035965">
    <property type="entry name" value="PAS-like_dom_sf"/>
</dbReference>
<feature type="transmembrane region" description="Helical" evidence="9">
    <location>
        <begin position="12"/>
        <end position="35"/>
    </location>
</feature>
<keyword evidence="5" id="KW-0547">Nucleotide-binding</keyword>
<keyword evidence="9" id="KW-0812">Transmembrane</keyword>
<evidence type="ECO:0000256" key="4">
    <source>
        <dbReference type="ARBA" id="ARBA00022679"/>
    </source>
</evidence>
<proteinExistence type="predicted"/>
<evidence type="ECO:0000259" key="11">
    <source>
        <dbReference type="PROSITE" id="PS50113"/>
    </source>
</evidence>
<evidence type="ECO:0000256" key="1">
    <source>
        <dbReference type="ARBA" id="ARBA00000085"/>
    </source>
</evidence>
<evidence type="ECO:0000256" key="9">
    <source>
        <dbReference type="SAM" id="Phobius"/>
    </source>
</evidence>
<dbReference type="EMBL" id="JBHUPG010000015">
    <property type="protein sequence ID" value="MFD2911958.1"/>
    <property type="molecule type" value="Genomic_DNA"/>
</dbReference>
<dbReference type="InterPro" id="IPR003594">
    <property type="entry name" value="HATPase_dom"/>
</dbReference>
<dbReference type="Gene3D" id="3.30.450.20">
    <property type="entry name" value="PAS domain"/>
    <property type="match status" value="1"/>
</dbReference>
<evidence type="ECO:0000256" key="5">
    <source>
        <dbReference type="ARBA" id="ARBA00022741"/>
    </source>
</evidence>
<keyword evidence="9" id="KW-1133">Transmembrane helix</keyword>
<evidence type="ECO:0000256" key="2">
    <source>
        <dbReference type="ARBA" id="ARBA00012438"/>
    </source>
</evidence>
<evidence type="ECO:0000313" key="12">
    <source>
        <dbReference type="EMBL" id="MFD2911958.1"/>
    </source>
</evidence>
<dbReference type="Pfam" id="PF02518">
    <property type="entry name" value="HATPase_c"/>
    <property type="match status" value="1"/>
</dbReference>
<dbReference type="PROSITE" id="PS50109">
    <property type="entry name" value="HIS_KIN"/>
    <property type="match status" value="1"/>
</dbReference>
<dbReference type="CDD" id="cd00082">
    <property type="entry name" value="HisKA"/>
    <property type="match status" value="1"/>
</dbReference>
<dbReference type="SUPFAM" id="SSF55874">
    <property type="entry name" value="ATPase domain of HSP90 chaperone/DNA topoisomerase II/histidine kinase"/>
    <property type="match status" value="1"/>
</dbReference>
<dbReference type="SUPFAM" id="SSF55785">
    <property type="entry name" value="PYP-like sensor domain (PAS domain)"/>
    <property type="match status" value="1"/>
</dbReference>
<dbReference type="SUPFAM" id="SSF47384">
    <property type="entry name" value="Homodimeric domain of signal transducing histidine kinase"/>
    <property type="match status" value="1"/>
</dbReference>
<evidence type="ECO:0000256" key="7">
    <source>
        <dbReference type="ARBA" id="ARBA00022840"/>
    </source>
</evidence>
<dbReference type="InterPro" id="IPR005467">
    <property type="entry name" value="His_kinase_dom"/>
</dbReference>
<protein>
    <recommendedName>
        <fullName evidence="2">histidine kinase</fullName>
        <ecNumber evidence="2">2.7.13.3</ecNumber>
    </recommendedName>
</protein>
<dbReference type="InterPro" id="IPR013656">
    <property type="entry name" value="PAS_4"/>
</dbReference>
<feature type="domain" description="PAC" evidence="11">
    <location>
        <begin position="154"/>
        <end position="206"/>
    </location>
</feature>
<dbReference type="Gene3D" id="3.30.565.10">
    <property type="entry name" value="Histidine kinase-like ATPase, C-terminal domain"/>
    <property type="match status" value="1"/>
</dbReference>
<dbReference type="Gene3D" id="1.10.287.130">
    <property type="match status" value="1"/>
</dbReference>
<keyword evidence="3" id="KW-0597">Phosphoprotein</keyword>
<dbReference type="NCBIfam" id="TIGR00229">
    <property type="entry name" value="sensory_box"/>
    <property type="match status" value="1"/>
</dbReference>
<reference evidence="13" key="1">
    <citation type="journal article" date="2019" name="Int. J. Syst. Evol. Microbiol.">
        <title>The Global Catalogue of Microorganisms (GCM) 10K type strain sequencing project: providing services to taxonomists for standard genome sequencing and annotation.</title>
        <authorList>
            <consortium name="The Broad Institute Genomics Platform"/>
            <consortium name="The Broad Institute Genome Sequencing Center for Infectious Disease"/>
            <person name="Wu L."/>
            <person name="Ma J."/>
        </authorList>
    </citation>
    <scope>NUCLEOTIDE SEQUENCE [LARGE SCALE GENOMIC DNA]</scope>
    <source>
        <strain evidence="13">KCTC 13528</strain>
    </source>
</reference>
<dbReference type="GO" id="GO:0005524">
    <property type="term" value="F:ATP binding"/>
    <property type="evidence" value="ECO:0007669"/>
    <property type="project" value="UniProtKB-KW"/>
</dbReference>
<dbReference type="Proteomes" id="UP001597561">
    <property type="component" value="Unassembled WGS sequence"/>
</dbReference>
<sequence>MLQSYTFSQIKGLIGIIAIVFFVQIVFIVSGLNSWFSTTTYILIEMIVAITLFWLGIMIYKRAQSLRNLFKEMEEEEFKMSAMIQSMPDFVCFKDGQGRWIRTNDFGLELYGLKGKHYIGKTDGELGEVNPFFKEAFDYCVLTDEQTWQKGTTDRSEESFYVESGEYKSFDVIKVPIFHKDGSRKALITIGRDISQQKAAEEQLLRREKLSVAGELASGIAHEIKNPLTSLKGYVQLMKENGPLSDERVELMASEIDRIQSITEELLVLSKPEIKKHEQFSICDSVEYVINFMKHQAAAKDIKIEVNRLQAKDRYVYGDRNQIVQVFINLIKNSIEAIESEGEILIKPVIENKMIQIEICDSGPGIPEEMFEKISEPFYTTKEKGMGLGLTICHRIVQAHGGTLTFENLSEGGTNAIVKLPVYKQEKTLTKT</sequence>
<dbReference type="InterPro" id="IPR000014">
    <property type="entry name" value="PAS"/>
</dbReference>
<dbReference type="Pfam" id="PF00512">
    <property type="entry name" value="HisKA"/>
    <property type="match status" value="1"/>
</dbReference>
<gene>
    <name evidence="12" type="ORF">ACFS5P_08725</name>
</gene>
<keyword evidence="9" id="KW-0472">Membrane</keyword>
<comment type="catalytic activity">
    <reaction evidence="1">
        <text>ATP + protein L-histidine = ADP + protein N-phospho-L-histidine.</text>
        <dbReference type="EC" id="2.7.13.3"/>
    </reaction>
</comment>
<dbReference type="SMART" id="SM00388">
    <property type="entry name" value="HisKA"/>
    <property type="match status" value="1"/>
</dbReference>
<dbReference type="Pfam" id="PF08448">
    <property type="entry name" value="PAS_4"/>
    <property type="match status" value="1"/>
</dbReference>
<dbReference type="EC" id="2.7.13.3" evidence="2"/>
<evidence type="ECO:0000256" key="6">
    <source>
        <dbReference type="ARBA" id="ARBA00022777"/>
    </source>
</evidence>
<dbReference type="InterPro" id="IPR036097">
    <property type="entry name" value="HisK_dim/P_sf"/>
</dbReference>
<evidence type="ECO:0000259" key="10">
    <source>
        <dbReference type="PROSITE" id="PS50109"/>
    </source>
</evidence>
<dbReference type="PANTHER" id="PTHR43065:SF34">
    <property type="entry name" value="SPORULATION KINASE A"/>
    <property type="match status" value="1"/>
</dbReference>
<dbReference type="PANTHER" id="PTHR43065">
    <property type="entry name" value="SENSOR HISTIDINE KINASE"/>
    <property type="match status" value="1"/>
</dbReference>
<keyword evidence="13" id="KW-1185">Reference proteome</keyword>